<dbReference type="EC" id="2.4.1.-" evidence="8"/>
<dbReference type="WBParaSite" id="PSAMB.scaffold3606size17615.g21990.t1">
    <property type="protein sequence ID" value="PSAMB.scaffold3606size17615.g21990.t1"/>
    <property type="gene ID" value="PSAMB.scaffold3606size17615.g21990"/>
</dbReference>
<protein>
    <recommendedName>
        <fullName evidence="8">Glycosyltransferase family 92 protein</fullName>
        <ecNumber evidence="8">2.4.1.-</ecNumber>
    </recommendedName>
</protein>
<evidence type="ECO:0000256" key="1">
    <source>
        <dbReference type="ARBA" id="ARBA00004167"/>
    </source>
</evidence>
<reference evidence="10" key="1">
    <citation type="submission" date="2022-11" db="UniProtKB">
        <authorList>
            <consortium name="WormBaseParasite"/>
        </authorList>
    </citation>
    <scope>IDENTIFICATION</scope>
</reference>
<evidence type="ECO:0000256" key="3">
    <source>
        <dbReference type="ARBA" id="ARBA00022676"/>
    </source>
</evidence>
<organism evidence="9 10">
    <name type="scientific">Plectus sambesii</name>
    <dbReference type="NCBI Taxonomy" id="2011161"/>
    <lineage>
        <taxon>Eukaryota</taxon>
        <taxon>Metazoa</taxon>
        <taxon>Ecdysozoa</taxon>
        <taxon>Nematoda</taxon>
        <taxon>Chromadorea</taxon>
        <taxon>Plectida</taxon>
        <taxon>Plectina</taxon>
        <taxon>Plectoidea</taxon>
        <taxon>Plectidae</taxon>
        <taxon>Plectus</taxon>
    </lineage>
</organism>
<evidence type="ECO:0000256" key="2">
    <source>
        <dbReference type="ARBA" id="ARBA00007647"/>
    </source>
</evidence>
<keyword evidence="4 8" id="KW-0808">Transferase</keyword>
<comment type="similarity">
    <text evidence="2 8">Belongs to the glycosyltransferase 92 family.</text>
</comment>
<comment type="subcellular location">
    <subcellularLocation>
        <location evidence="1">Membrane</location>
        <topology evidence="1">Single-pass membrane protein</topology>
    </subcellularLocation>
</comment>
<dbReference type="AlphaFoldDB" id="A0A914WDI4"/>
<evidence type="ECO:0000256" key="6">
    <source>
        <dbReference type="ARBA" id="ARBA00022989"/>
    </source>
</evidence>
<accession>A0A914WDI4</accession>
<dbReference type="GO" id="GO:0016020">
    <property type="term" value="C:membrane"/>
    <property type="evidence" value="ECO:0007669"/>
    <property type="project" value="UniProtKB-SubCell"/>
</dbReference>
<evidence type="ECO:0000313" key="9">
    <source>
        <dbReference type="Proteomes" id="UP000887566"/>
    </source>
</evidence>
<evidence type="ECO:0000256" key="4">
    <source>
        <dbReference type="ARBA" id="ARBA00022679"/>
    </source>
</evidence>
<dbReference type="Pfam" id="PF01697">
    <property type="entry name" value="Glyco_transf_92"/>
    <property type="match status" value="1"/>
</dbReference>
<dbReference type="GO" id="GO:0005737">
    <property type="term" value="C:cytoplasm"/>
    <property type="evidence" value="ECO:0007669"/>
    <property type="project" value="TreeGrafter"/>
</dbReference>
<dbReference type="Proteomes" id="UP000887566">
    <property type="component" value="Unplaced"/>
</dbReference>
<proteinExistence type="inferred from homology"/>
<dbReference type="PANTHER" id="PTHR21461">
    <property type="entry name" value="GLYCOSYLTRANSFERASE FAMILY 92 PROTEIN"/>
    <property type="match status" value="1"/>
</dbReference>
<evidence type="ECO:0000256" key="5">
    <source>
        <dbReference type="ARBA" id="ARBA00022692"/>
    </source>
</evidence>
<keyword evidence="9" id="KW-1185">Reference proteome</keyword>
<keyword evidence="3 8" id="KW-0328">Glycosyltransferase</keyword>
<name>A0A914WDI4_9BILA</name>
<evidence type="ECO:0000256" key="8">
    <source>
        <dbReference type="RuleBase" id="RU366017"/>
    </source>
</evidence>
<dbReference type="GO" id="GO:0016757">
    <property type="term" value="F:glycosyltransferase activity"/>
    <property type="evidence" value="ECO:0007669"/>
    <property type="project" value="UniProtKB-UniRule"/>
</dbReference>
<sequence>MGLRSRAKSLLFAVLVFFVGLLMIYQRTSSNASHHAGVIEAVRLLDNTADDTVAISDYFTTDPPAPPKSIKSDIKKDMKKIVKTTTVVPSSLPTKNVSTTRSSKPSITFKPVVDTSKAYVVGAYLVDDVTVRLTTVRRCGSRLPLRLYVPSPNATEKIIAVKATLSTIGTPCPWWFQKKCLYVGYYATFRLPPNVSLADSATVDIGGNDRRLQTVPLKDARAVDSPKHRLAVCLQPVFLFAEWTLLIQFLEFWQHAGATKFYFYLQTIAPEVDRILRIYEQDSRIEIERVDWSFFPGGDESASDPNNLVYRTEVVTGINDCLHRARGEAFYVVSADFDEMILPFHNRTLLQLLDAYQKKFPKLGAFHFRSSNARVRHSYHNLTQPELLSFDELGVVQLERKVWEVGSRSKIILRPERVKRSHVHSISEMDGKRFSYTTIPPSDALVYHMRRVKERNPESESVANDALAKYTGPLTVNWRKRFTEHAPPDGLVLPNRGLAIMDQLESCLVHYFAQREKLCNSPYRCRHNFTAIQPAEWVTAASSWTAV</sequence>
<dbReference type="InterPro" id="IPR008166">
    <property type="entry name" value="Glyco_transf_92"/>
</dbReference>
<keyword evidence="5" id="KW-0812">Transmembrane</keyword>
<keyword evidence="7" id="KW-0472">Membrane</keyword>
<dbReference type="PANTHER" id="PTHR21461:SF80">
    <property type="entry name" value="GLYCOSYLTRANSFERASE FAMILY 92 PROTEIN"/>
    <property type="match status" value="1"/>
</dbReference>
<evidence type="ECO:0000256" key="7">
    <source>
        <dbReference type="ARBA" id="ARBA00023136"/>
    </source>
</evidence>
<evidence type="ECO:0000313" key="10">
    <source>
        <dbReference type="WBParaSite" id="PSAMB.scaffold3606size17615.g21990.t1"/>
    </source>
</evidence>
<keyword evidence="6" id="KW-1133">Transmembrane helix</keyword>